<sequence>MKLSPLTLSVCAAVVLLTQQADAKAATTAIQENADWTKDQVQAYLDKYQITYDKNDEGLFDTVQKYRDAAMVNAGLFINDKSNTVQRLIEGLKNKLETKYKLKADDVQAFTDDVQHELRQLELSGSLTQDKVKQSLDKLQHKAIKQKYLTAAQYKEISKDLQSSFATPTWFQKLFGPSTSGYFTDDAFHNWISNTITHRLQENKDLTKEQIQSIVDTLKSAIASTSSSVQDLSKLASAAWWKQLSADIEKNAKLKQGQVTGIVDSLKDEVNAYKIFAMDYAGEASDKTQSVLGSATQYLVNTGSYLLSFIQPVKSAEERAAASASSAAASATDAAAASASSARYAAAASASSAAGAATDAAYGAAYGAGNSVSSAAAAATDAAASARDAAAASAASIHSQASQSVNDAKNSFGHFWKQKELETYKKIGYTEAHIDWVENYLSKTFQDKRNFAKETVQNAMHTIRDYLVSAKVQTAAHVDHQLKSIENLIESWRKTVVHNEL</sequence>
<keyword evidence="3" id="KW-1185">Reference proteome</keyword>
<feature type="chain" id="PRO_5034730627" evidence="1">
    <location>
        <begin position="24"/>
        <end position="501"/>
    </location>
</feature>
<dbReference type="OrthoDB" id="2378832at2759"/>
<protein>
    <submittedName>
        <fullName evidence="2">Uncharacterized protein</fullName>
    </submittedName>
</protein>
<organism evidence="2 3">
    <name type="scientific">Mucor saturninus</name>
    <dbReference type="NCBI Taxonomy" id="64648"/>
    <lineage>
        <taxon>Eukaryota</taxon>
        <taxon>Fungi</taxon>
        <taxon>Fungi incertae sedis</taxon>
        <taxon>Mucoromycota</taxon>
        <taxon>Mucoromycotina</taxon>
        <taxon>Mucoromycetes</taxon>
        <taxon>Mucorales</taxon>
        <taxon>Mucorineae</taxon>
        <taxon>Mucoraceae</taxon>
        <taxon>Mucor</taxon>
    </lineage>
</organism>
<reference evidence="2" key="1">
    <citation type="submission" date="2020-12" db="EMBL/GenBank/DDBJ databases">
        <title>Metabolic potential, ecology and presence of endohyphal bacteria is reflected in genomic diversity of Mucoromycotina.</title>
        <authorList>
            <person name="Muszewska A."/>
            <person name="Okrasinska A."/>
            <person name="Steczkiewicz K."/>
            <person name="Drgas O."/>
            <person name="Orlowska M."/>
            <person name="Perlinska-Lenart U."/>
            <person name="Aleksandrzak-Piekarczyk T."/>
            <person name="Szatraj K."/>
            <person name="Zielenkiewicz U."/>
            <person name="Pilsyk S."/>
            <person name="Malc E."/>
            <person name="Mieczkowski P."/>
            <person name="Kruszewska J.S."/>
            <person name="Biernat P."/>
            <person name="Pawlowska J."/>
        </authorList>
    </citation>
    <scope>NUCLEOTIDE SEQUENCE</scope>
    <source>
        <strain evidence="2">WA0000017839</strain>
    </source>
</reference>
<dbReference type="Proteomes" id="UP000603453">
    <property type="component" value="Unassembled WGS sequence"/>
</dbReference>
<evidence type="ECO:0000313" key="2">
    <source>
        <dbReference type="EMBL" id="KAG2194509.1"/>
    </source>
</evidence>
<dbReference type="AlphaFoldDB" id="A0A8H7QLL0"/>
<evidence type="ECO:0000313" key="3">
    <source>
        <dbReference type="Proteomes" id="UP000603453"/>
    </source>
</evidence>
<proteinExistence type="predicted"/>
<dbReference type="EMBL" id="JAEPRD010000194">
    <property type="protein sequence ID" value="KAG2194509.1"/>
    <property type="molecule type" value="Genomic_DNA"/>
</dbReference>
<name>A0A8H7QLL0_9FUNG</name>
<feature type="signal peptide" evidence="1">
    <location>
        <begin position="1"/>
        <end position="23"/>
    </location>
</feature>
<comment type="caution">
    <text evidence="2">The sequence shown here is derived from an EMBL/GenBank/DDBJ whole genome shotgun (WGS) entry which is preliminary data.</text>
</comment>
<evidence type="ECO:0000256" key="1">
    <source>
        <dbReference type="SAM" id="SignalP"/>
    </source>
</evidence>
<keyword evidence="1" id="KW-0732">Signal</keyword>
<accession>A0A8H7QLL0</accession>
<gene>
    <name evidence="2" type="ORF">INT47_005782</name>
</gene>